<reference evidence="2 3" key="2">
    <citation type="submission" date="2018-03" db="EMBL/GenBank/DDBJ databases">
        <title>Cross-interface Injection: A General Nanoliter Liquid Handling Method Applied to Single Cells Genome Amplification Automated Nanoliter Liquid Handling Applied to Single Cell Multiple Displacement Amplification.</title>
        <authorList>
            <person name="Yun J."/>
            <person name="Xu P."/>
            <person name="Xu J."/>
            <person name="Dai X."/>
            <person name="Wang Y."/>
            <person name="Zheng X."/>
            <person name="Cao C."/>
            <person name="Yi Q."/>
            <person name="Zhu Y."/>
            <person name="Wang L."/>
            <person name="Dong Z."/>
            <person name="Huang Y."/>
            <person name="Huang L."/>
            <person name="Du W."/>
        </authorList>
    </citation>
    <scope>NUCLEOTIDE SEQUENCE [LARGE SCALE GENOMIC DNA]</scope>
    <source>
        <strain evidence="2 3">Z-D1-2</strain>
    </source>
</reference>
<reference evidence="1" key="4">
    <citation type="submission" date="2024-05" db="EMBL/GenBank/DDBJ databases">
        <authorList>
            <person name="Sun Q."/>
            <person name="Zhou Y."/>
        </authorList>
    </citation>
    <scope>NUCLEOTIDE SEQUENCE</scope>
    <source>
        <strain evidence="1">CGMCC 1.10832</strain>
    </source>
</reference>
<reference evidence="4" key="3">
    <citation type="journal article" date="2019" name="Int. J. Syst. Evol. Microbiol.">
        <title>The Global Catalogue of Microorganisms (GCM) 10K type strain sequencing project: providing services to taxonomists for standard genome sequencing and annotation.</title>
        <authorList>
            <consortium name="The Broad Institute Genomics Platform"/>
            <consortium name="The Broad Institute Genome Sequencing Center for Infectious Disease"/>
            <person name="Wu L."/>
            <person name="Ma J."/>
        </authorList>
    </citation>
    <scope>NUCLEOTIDE SEQUENCE [LARGE SCALE GENOMIC DNA]</scope>
    <source>
        <strain evidence="4">CGMCC 1.10832</strain>
    </source>
</reference>
<evidence type="ECO:0000313" key="4">
    <source>
        <dbReference type="Proteomes" id="UP000636010"/>
    </source>
</evidence>
<evidence type="ECO:0000313" key="1">
    <source>
        <dbReference type="EMBL" id="GGC41062.1"/>
    </source>
</evidence>
<reference evidence="1" key="1">
    <citation type="journal article" date="2014" name="Int. J. Syst. Evol. Microbiol.">
        <title>Complete genome of a new Firmicutes species belonging to the dominant human colonic microbiota ('Ruminococcus bicirculans') reveals two chromosomes and a selective capacity to utilize plant glucans.</title>
        <authorList>
            <consortium name="NISC Comparative Sequencing Program"/>
            <person name="Wegmann U."/>
            <person name="Louis P."/>
            <person name="Goesmann A."/>
            <person name="Henrissat B."/>
            <person name="Duncan S.H."/>
            <person name="Flint H.J."/>
        </authorList>
    </citation>
    <scope>NUCLEOTIDE SEQUENCE</scope>
    <source>
        <strain evidence="1">CGMCC 1.10832</strain>
    </source>
</reference>
<evidence type="ECO:0000313" key="3">
    <source>
        <dbReference type="Proteomes" id="UP000240608"/>
    </source>
</evidence>
<dbReference type="EMBL" id="BMEC01000009">
    <property type="protein sequence ID" value="GGC41062.1"/>
    <property type="molecule type" value="Genomic_DNA"/>
</dbReference>
<name>A0A2T4DV59_9BACT</name>
<dbReference type="Proteomes" id="UP000240608">
    <property type="component" value="Unassembled WGS sequence"/>
</dbReference>
<sequence>MKKILTIALLLFVITAFESKAQWRIAGGLDLLSTPFFENVPKYRFGVEANYFVASSFAVTGGLEFIEKDLGGSLGFRFYPINPVFLRLRAILNNNSDVALGMGYAIGLNSNWRLETMADYFAVNNGFALRLGVAVKL</sequence>
<gene>
    <name evidence="2" type="ORF">C9994_01610</name>
    <name evidence="1" type="ORF">GCM10011506_28300</name>
</gene>
<keyword evidence="4" id="KW-1185">Reference proteome</keyword>
<comment type="caution">
    <text evidence="2">The sequence shown here is derived from an EMBL/GenBank/DDBJ whole genome shotgun (WGS) entry which is preliminary data.</text>
</comment>
<protein>
    <recommendedName>
        <fullName evidence="5">Outer membrane protein beta-barrel domain-containing protein</fullName>
    </recommendedName>
</protein>
<organism evidence="2 3">
    <name type="scientific">Marivirga lumbricoides</name>
    <dbReference type="NCBI Taxonomy" id="1046115"/>
    <lineage>
        <taxon>Bacteria</taxon>
        <taxon>Pseudomonadati</taxon>
        <taxon>Bacteroidota</taxon>
        <taxon>Cytophagia</taxon>
        <taxon>Cytophagales</taxon>
        <taxon>Marivirgaceae</taxon>
        <taxon>Marivirga</taxon>
    </lineage>
</organism>
<dbReference type="EMBL" id="PYVU01000007">
    <property type="protein sequence ID" value="PTB97699.1"/>
    <property type="molecule type" value="Genomic_DNA"/>
</dbReference>
<dbReference type="Proteomes" id="UP000636010">
    <property type="component" value="Unassembled WGS sequence"/>
</dbReference>
<evidence type="ECO:0008006" key="5">
    <source>
        <dbReference type="Google" id="ProtNLM"/>
    </source>
</evidence>
<accession>A0A2T4DV59</accession>
<proteinExistence type="predicted"/>
<dbReference type="RefSeq" id="WP_188464581.1">
    <property type="nucleotide sequence ID" value="NZ_BAABHU010000009.1"/>
</dbReference>
<evidence type="ECO:0000313" key="2">
    <source>
        <dbReference type="EMBL" id="PTB97699.1"/>
    </source>
</evidence>
<dbReference type="AlphaFoldDB" id="A0A2T4DV59"/>